<dbReference type="EMBL" id="JACHJD010000018">
    <property type="protein sequence ID" value="MBB5108352.1"/>
    <property type="molecule type" value="Genomic_DNA"/>
</dbReference>
<organism evidence="2 3">
    <name type="scientific">Streptomyces spectabilis</name>
    <dbReference type="NCBI Taxonomy" id="68270"/>
    <lineage>
        <taxon>Bacteria</taxon>
        <taxon>Bacillati</taxon>
        <taxon>Actinomycetota</taxon>
        <taxon>Actinomycetes</taxon>
        <taxon>Kitasatosporales</taxon>
        <taxon>Streptomycetaceae</taxon>
        <taxon>Streptomyces</taxon>
    </lineage>
</organism>
<dbReference type="OrthoDB" id="4317699at2"/>
<evidence type="ECO:0000313" key="3">
    <source>
        <dbReference type="Proteomes" id="UP000326505"/>
    </source>
</evidence>
<reference evidence="2 3" key="1">
    <citation type="submission" date="2017-09" db="EMBL/GenBank/DDBJ databases">
        <authorList>
            <person name="Lee N."/>
            <person name="Cho B.-K."/>
        </authorList>
    </citation>
    <scope>NUCLEOTIDE SEQUENCE [LARGE SCALE GENOMIC DNA]</scope>
    <source>
        <strain evidence="2 3">ATCC 27465</strain>
    </source>
</reference>
<dbReference type="Proteomes" id="UP000326505">
    <property type="component" value="Chromosome"/>
</dbReference>
<gene>
    <name evidence="2" type="ORF">CP982_07620</name>
    <name evidence="1" type="ORF">FHS40_007473</name>
</gene>
<evidence type="ECO:0000313" key="4">
    <source>
        <dbReference type="Proteomes" id="UP000549009"/>
    </source>
</evidence>
<dbReference type="Proteomes" id="UP000549009">
    <property type="component" value="Unassembled WGS sequence"/>
</dbReference>
<dbReference type="EMBL" id="CP023690">
    <property type="protein sequence ID" value="QEV58601.1"/>
    <property type="molecule type" value="Genomic_DNA"/>
</dbReference>
<reference evidence="1 4" key="2">
    <citation type="submission" date="2020-08" db="EMBL/GenBank/DDBJ databases">
        <title>Genomic Encyclopedia of Type Strains, Phase III (KMG-III): the genomes of soil and plant-associated and newly described type strains.</title>
        <authorList>
            <person name="Whitman W."/>
        </authorList>
    </citation>
    <scope>NUCLEOTIDE SEQUENCE [LARGE SCALE GENOMIC DNA]</scope>
    <source>
        <strain evidence="1 4">CECT 3146</strain>
    </source>
</reference>
<keyword evidence="4" id="KW-1185">Reference proteome</keyword>
<dbReference type="KEGG" id="sspb:CP982_07620"/>
<accession>A0A5P2X2F0</accession>
<dbReference type="AlphaFoldDB" id="A0A5P2X2F0"/>
<evidence type="ECO:0000313" key="2">
    <source>
        <dbReference type="EMBL" id="QEV58601.1"/>
    </source>
</evidence>
<sequence length="71" mass="8152">MSYAWCFSHGSLHHFERRGEPWCTATWTWLDGATEDEALADKISRYSGARFLHELPDDQQLQLILGPEEGS</sequence>
<proteinExistence type="predicted"/>
<protein>
    <submittedName>
        <fullName evidence="2">Uncharacterized protein</fullName>
    </submittedName>
</protein>
<name>A0A5P2X2F0_STRST</name>
<dbReference type="RefSeq" id="WP_150509805.1">
    <property type="nucleotide sequence ID" value="NZ_BMSQ01000020.1"/>
</dbReference>
<evidence type="ECO:0000313" key="1">
    <source>
        <dbReference type="EMBL" id="MBB5108352.1"/>
    </source>
</evidence>